<accession>X0YUR2</accession>
<evidence type="ECO:0000313" key="1">
    <source>
        <dbReference type="EMBL" id="GAG40371.1"/>
    </source>
</evidence>
<gene>
    <name evidence="1" type="ORF">S01H1_65890</name>
</gene>
<comment type="caution">
    <text evidence="1">The sequence shown here is derived from an EMBL/GenBank/DDBJ whole genome shotgun (WGS) entry which is preliminary data.</text>
</comment>
<dbReference type="EMBL" id="BARS01043528">
    <property type="protein sequence ID" value="GAG40371.1"/>
    <property type="molecule type" value="Genomic_DNA"/>
</dbReference>
<protein>
    <submittedName>
        <fullName evidence="1">Uncharacterized protein</fullName>
    </submittedName>
</protein>
<sequence>HKRNLTQNRQLGVSQSAVDTAYKLHGHLNTQDKQQSTNIAVFIGERITGRGGEKETKG</sequence>
<name>X0YUR2_9ZZZZ</name>
<reference evidence="1" key="1">
    <citation type="journal article" date="2014" name="Front. Microbiol.">
        <title>High frequency of phylogenetically diverse reductive dehalogenase-homologous genes in deep subseafloor sedimentary metagenomes.</title>
        <authorList>
            <person name="Kawai M."/>
            <person name="Futagami T."/>
            <person name="Toyoda A."/>
            <person name="Takaki Y."/>
            <person name="Nishi S."/>
            <person name="Hori S."/>
            <person name="Arai W."/>
            <person name="Tsubouchi T."/>
            <person name="Morono Y."/>
            <person name="Uchiyama I."/>
            <person name="Ito T."/>
            <person name="Fujiyama A."/>
            <person name="Inagaki F."/>
            <person name="Takami H."/>
        </authorList>
    </citation>
    <scope>NUCLEOTIDE SEQUENCE</scope>
    <source>
        <strain evidence="1">Expedition CK06-06</strain>
    </source>
</reference>
<dbReference type="AlphaFoldDB" id="X0YUR2"/>
<proteinExistence type="predicted"/>
<organism evidence="1">
    <name type="scientific">marine sediment metagenome</name>
    <dbReference type="NCBI Taxonomy" id="412755"/>
    <lineage>
        <taxon>unclassified sequences</taxon>
        <taxon>metagenomes</taxon>
        <taxon>ecological metagenomes</taxon>
    </lineage>
</organism>
<feature type="non-terminal residue" evidence="1">
    <location>
        <position position="1"/>
    </location>
</feature>